<feature type="domain" description="IclR-ED" evidence="1">
    <location>
        <begin position="1"/>
        <end position="188"/>
    </location>
</feature>
<dbReference type="PANTHER" id="PTHR30136">
    <property type="entry name" value="HELIX-TURN-HELIX TRANSCRIPTIONAL REGULATOR, ICLR FAMILY"/>
    <property type="match status" value="1"/>
</dbReference>
<organism evidence="2 3">
    <name type="scientific">Novosphingobium taihuense</name>
    <dbReference type="NCBI Taxonomy" id="260085"/>
    <lineage>
        <taxon>Bacteria</taxon>
        <taxon>Pseudomonadati</taxon>
        <taxon>Pseudomonadota</taxon>
        <taxon>Alphaproteobacteria</taxon>
        <taxon>Sphingomonadales</taxon>
        <taxon>Sphingomonadaceae</taxon>
        <taxon>Novosphingobium</taxon>
    </lineage>
</organism>
<dbReference type="RefSeq" id="WP_246415652.1">
    <property type="nucleotide sequence ID" value="NZ_JACHOA010000004.1"/>
</dbReference>
<keyword evidence="2" id="KW-0238">DNA-binding</keyword>
<dbReference type="AlphaFoldDB" id="A0A7W7EUQ9"/>
<dbReference type="SUPFAM" id="SSF55781">
    <property type="entry name" value="GAF domain-like"/>
    <property type="match status" value="1"/>
</dbReference>
<dbReference type="Proteomes" id="UP000538566">
    <property type="component" value="Unassembled WGS sequence"/>
</dbReference>
<evidence type="ECO:0000313" key="2">
    <source>
        <dbReference type="EMBL" id="MBB4614206.1"/>
    </source>
</evidence>
<dbReference type="GO" id="GO:0003700">
    <property type="term" value="F:DNA-binding transcription factor activity"/>
    <property type="evidence" value="ECO:0007669"/>
    <property type="project" value="TreeGrafter"/>
</dbReference>
<proteinExistence type="predicted"/>
<dbReference type="PANTHER" id="PTHR30136:SF33">
    <property type="entry name" value="TRANSCRIPTIONAL REGULATORY PROTEIN"/>
    <property type="match status" value="1"/>
</dbReference>
<dbReference type="Gene3D" id="3.30.450.40">
    <property type="match status" value="1"/>
</dbReference>
<reference evidence="2 3" key="1">
    <citation type="submission" date="2020-08" db="EMBL/GenBank/DDBJ databases">
        <title>Genomic Encyclopedia of Type Strains, Phase IV (KMG-IV): sequencing the most valuable type-strain genomes for metagenomic binning, comparative biology and taxonomic classification.</title>
        <authorList>
            <person name="Goeker M."/>
        </authorList>
    </citation>
    <scope>NUCLEOTIDE SEQUENCE [LARGE SCALE GENOMIC DNA]</scope>
    <source>
        <strain evidence="2 3">DSM 17507</strain>
    </source>
</reference>
<keyword evidence="3" id="KW-1185">Reference proteome</keyword>
<comment type="caution">
    <text evidence="2">The sequence shown here is derived from an EMBL/GenBank/DDBJ whole genome shotgun (WGS) entry which is preliminary data.</text>
</comment>
<accession>A0A7W7EUQ9</accession>
<evidence type="ECO:0000259" key="1">
    <source>
        <dbReference type="PROSITE" id="PS51078"/>
    </source>
</evidence>
<dbReference type="Pfam" id="PF01614">
    <property type="entry name" value="IclR_C"/>
    <property type="match status" value="1"/>
</dbReference>
<dbReference type="InterPro" id="IPR050707">
    <property type="entry name" value="HTH_MetabolicPath_Reg"/>
</dbReference>
<dbReference type="GO" id="GO:0045892">
    <property type="term" value="P:negative regulation of DNA-templated transcription"/>
    <property type="evidence" value="ECO:0007669"/>
    <property type="project" value="TreeGrafter"/>
</dbReference>
<evidence type="ECO:0000313" key="3">
    <source>
        <dbReference type="Proteomes" id="UP000538566"/>
    </source>
</evidence>
<name>A0A7W7EUQ9_9SPHN</name>
<protein>
    <submittedName>
        <fullName evidence="2">DNA-binding IclR family transcriptional regulator</fullName>
    </submittedName>
</protein>
<gene>
    <name evidence="2" type="ORF">GGR37_002492</name>
</gene>
<dbReference type="GO" id="GO:0003677">
    <property type="term" value="F:DNA binding"/>
    <property type="evidence" value="ECO:0007669"/>
    <property type="project" value="UniProtKB-KW"/>
</dbReference>
<dbReference type="InterPro" id="IPR029016">
    <property type="entry name" value="GAF-like_dom_sf"/>
</dbReference>
<dbReference type="InterPro" id="IPR014757">
    <property type="entry name" value="Tscrpt_reg_IclR_C"/>
</dbReference>
<dbReference type="PROSITE" id="PS51078">
    <property type="entry name" value="ICLR_ED"/>
    <property type="match status" value="1"/>
</dbReference>
<dbReference type="EMBL" id="JACHOA010000004">
    <property type="protein sequence ID" value="MBB4614206.1"/>
    <property type="molecule type" value="Genomic_DNA"/>
</dbReference>
<sequence length="188" mass="19932">MTLGYAAIQGQDLPGLAHPYMAQTTDEFRVTVSLSLRNGAEMLSIDQTIGSFIVPGQPIGWRASLASSAGGLAVLAVLPQAVRDEMLGVIEASNPAAWPRRQERIRHAFAQYESTGFVVVTDMFDGQYAAAAVPIIEGRGSQLRYWGLAGSGLTTTWTAEALKPVGEALKRVQALLQPAASVMLSASS</sequence>